<evidence type="ECO:0000256" key="4">
    <source>
        <dbReference type="ARBA" id="ARBA00022692"/>
    </source>
</evidence>
<dbReference type="InterPro" id="IPR018076">
    <property type="entry name" value="T2SS_GspF_dom"/>
</dbReference>
<comment type="similarity">
    <text evidence="2">Belongs to the GSP F family.</text>
</comment>
<sequence>MEVFPKLLIHMVHTGEKTGKLDEMLNRTAKFFDSEVEHGVGQMITLIEPALIVGLASIVGVILLSVMLPMM</sequence>
<dbReference type="Gene3D" id="1.20.81.30">
    <property type="entry name" value="Type II secretion system (T2SS), domain F"/>
    <property type="match status" value="1"/>
</dbReference>
<protein>
    <submittedName>
        <fullName evidence="9">GspF/PilC family like protein</fullName>
    </submittedName>
</protein>
<gene>
    <name evidence="9" type="ORF">ADUPG1_003030</name>
</gene>
<evidence type="ECO:0000256" key="1">
    <source>
        <dbReference type="ARBA" id="ARBA00004651"/>
    </source>
</evidence>
<feature type="domain" description="Type II secretion system protein GspF" evidence="8">
    <location>
        <begin position="3"/>
        <end position="69"/>
    </location>
</feature>
<dbReference type="PANTHER" id="PTHR30012:SF0">
    <property type="entry name" value="TYPE II SECRETION SYSTEM PROTEIN F-RELATED"/>
    <property type="match status" value="1"/>
</dbReference>
<keyword evidence="5 7" id="KW-1133">Transmembrane helix</keyword>
<organism evidence="9 10">
    <name type="scientific">Aduncisulcus paluster</name>
    <dbReference type="NCBI Taxonomy" id="2918883"/>
    <lineage>
        <taxon>Eukaryota</taxon>
        <taxon>Metamonada</taxon>
        <taxon>Carpediemonas-like organisms</taxon>
        <taxon>Aduncisulcus</taxon>
    </lineage>
</organism>
<comment type="subcellular location">
    <subcellularLocation>
        <location evidence="1">Cell membrane</location>
        <topology evidence="1">Multi-pass membrane protein</topology>
    </subcellularLocation>
</comment>
<dbReference type="InterPro" id="IPR003004">
    <property type="entry name" value="GspF/PilC"/>
</dbReference>
<evidence type="ECO:0000256" key="6">
    <source>
        <dbReference type="ARBA" id="ARBA00023136"/>
    </source>
</evidence>
<evidence type="ECO:0000256" key="3">
    <source>
        <dbReference type="ARBA" id="ARBA00022475"/>
    </source>
</evidence>
<keyword evidence="3" id="KW-1003">Cell membrane</keyword>
<dbReference type="Proteomes" id="UP001057375">
    <property type="component" value="Unassembled WGS sequence"/>
</dbReference>
<feature type="non-terminal residue" evidence="9">
    <location>
        <position position="71"/>
    </location>
</feature>
<comment type="caution">
    <text evidence="9">The sequence shown here is derived from an EMBL/GenBank/DDBJ whole genome shotgun (WGS) entry which is preliminary data.</text>
</comment>
<dbReference type="EMBL" id="BQXS01003874">
    <property type="protein sequence ID" value="GKT35674.1"/>
    <property type="molecule type" value="Genomic_DNA"/>
</dbReference>
<evidence type="ECO:0000313" key="9">
    <source>
        <dbReference type="EMBL" id="GKT35674.1"/>
    </source>
</evidence>
<feature type="transmembrane region" description="Helical" evidence="7">
    <location>
        <begin position="50"/>
        <end position="68"/>
    </location>
</feature>
<evidence type="ECO:0000256" key="2">
    <source>
        <dbReference type="ARBA" id="ARBA00005745"/>
    </source>
</evidence>
<dbReference type="PANTHER" id="PTHR30012">
    <property type="entry name" value="GENERAL SECRETION PATHWAY PROTEIN"/>
    <property type="match status" value="1"/>
</dbReference>
<reference evidence="9" key="1">
    <citation type="submission" date="2022-03" db="EMBL/GenBank/DDBJ databases">
        <title>Draft genome sequence of Aduncisulcus paluster, a free-living microaerophilic Fornicata.</title>
        <authorList>
            <person name="Yuyama I."/>
            <person name="Kume K."/>
            <person name="Tamura T."/>
            <person name="Inagaki Y."/>
            <person name="Hashimoto T."/>
        </authorList>
    </citation>
    <scope>NUCLEOTIDE SEQUENCE</scope>
    <source>
        <strain evidence="9">NY0171</strain>
    </source>
</reference>
<proteinExistence type="inferred from homology"/>
<dbReference type="Pfam" id="PF00482">
    <property type="entry name" value="T2SSF"/>
    <property type="match status" value="1"/>
</dbReference>
<evidence type="ECO:0000256" key="5">
    <source>
        <dbReference type="ARBA" id="ARBA00022989"/>
    </source>
</evidence>
<name>A0ABQ5KT80_9EUKA</name>
<keyword evidence="10" id="KW-1185">Reference proteome</keyword>
<dbReference type="InterPro" id="IPR042094">
    <property type="entry name" value="T2SS_GspF_sf"/>
</dbReference>
<keyword evidence="4 7" id="KW-0812">Transmembrane</keyword>
<keyword evidence="6 7" id="KW-0472">Membrane</keyword>
<evidence type="ECO:0000313" key="10">
    <source>
        <dbReference type="Proteomes" id="UP001057375"/>
    </source>
</evidence>
<evidence type="ECO:0000259" key="8">
    <source>
        <dbReference type="Pfam" id="PF00482"/>
    </source>
</evidence>
<evidence type="ECO:0000256" key="7">
    <source>
        <dbReference type="SAM" id="Phobius"/>
    </source>
</evidence>
<accession>A0ABQ5KT80</accession>